<dbReference type="Proteomes" id="UP000282957">
    <property type="component" value="Unassembled WGS sequence"/>
</dbReference>
<comment type="similarity">
    <text evidence="4">Belongs to the NAD(P)-dependent epimerase/dehydratase family. HldD subfamily.</text>
</comment>
<keyword evidence="1 4" id="KW-0521">NADP</keyword>
<dbReference type="InterPro" id="IPR036291">
    <property type="entry name" value="NAD(P)-bd_dom_sf"/>
</dbReference>
<feature type="domain" description="NAD-dependent epimerase/dehydratase" evidence="5">
    <location>
        <begin position="2"/>
        <end position="250"/>
    </location>
</feature>
<feature type="active site" description="Proton acceptor" evidence="4">
    <location>
        <position position="144"/>
    </location>
</feature>
<feature type="binding site" evidence="4">
    <location>
        <position position="185"/>
    </location>
    <ligand>
        <name>NADP(+)</name>
        <dbReference type="ChEBI" id="CHEBI:58349"/>
    </ligand>
</feature>
<comment type="function">
    <text evidence="4">Catalyzes the interconversion between ADP-D-glycero-beta-D-manno-heptose and ADP-L-glycero-beta-D-manno-heptose via an epimerization at carbon 6 of the heptose.</text>
</comment>
<dbReference type="UniPathway" id="UPA00356">
    <property type="reaction ID" value="UER00440"/>
</dbReference>
<dbReference type="NCBIfam" id="TIGR02197">
    <property type="entry name" value="heptose_epim"/>
    <property type="match status" value="1"/>
</dbReference>
<feature type="active site" description="Proton acceptor" evidence="4">
    <location>
        <position position="185"/>
    </location>
</feature>
<comment type="cofactor">
    <cofactor evidence="4">
        <name>NADP(+)</name>
        <dbReference type="ChEBI" id="CHEBI:58349"/>
    </cofactor>
    <text evidence="4">Binds 1 NADP(+) per subunit.</text>
</comment>
<feature type="binding site" evidence="4">
    <location>
        <position position="38"/>
    </location>
    <ligand>
        <name>NADP(+)</name>
        <dbReference type="ChEBI" id="CHEBI:58349"/>
    </ligand>
</feature>
<proteinExistence type="inferred from homology"/>
<feature type="binding site" evidence="4">
    <location>
        <begin position="31"/>
        <end position="32"/>
    </location>
    <ligand>
        <name>NADP(+)</name>
        <dbReference type="ChEBI" id="CHEBI:58349"/>
    </ligand>
</feature>
<dbReference type="Gene3D" id="3.40.50.720">
    <property type="entry name" value="NAD(P)-binding Rossmann-like Domain"/>
    <property type="match status" value="1"/>
</dbReference>
<feature type="binding site" evidence="4">
    <location>
        <begin position="10"/>
        <end position="11"/>
    </location>
    <ligand>
        <name>NADP(+)</name>
        <dbReference type="ChEBI" id="CHEBI:58349"/>
    </ligand>
</feature>
<dbReference type="GO" id="GO:0005975">
    <property type="term" value="P:carbohydrate metabolic process"/>
    <property type="evidence" value="ECO:0007669"/>
    <property type="project" value="UniProtKB-UniRule"/>
</dbReference>
<feature type="binding site" evidence="4">
    <location>
        <position position="194"/>
    </location>
    <ligand>
        <name>substrate</name>
    </ligand>
</feature>
<feature type="binding site" evidence="4">
    <location>
        <position position="187"/>
    </location>
    <ligand>
        <name>substrate</name>
    </ligand>
</feature>
<dbReference type="GO" id="GO:0097171">
    <property type="term" value="P:ADP-L-glycero-beta-D-manno-heptose biosynthetic process"/>
    <property type="evidence" value="ECO:0007669"/>
    <property type="project" value="UniProtKB-UniPathway"/>
</dbReference>
<evidence type="ECO:0000259" key="5">
    <source>
        <dbReference type="Pfam" id="PF01370"/>
    </source>
</evidence>
<dbReference type="InterPro" id="IPR001509">
    <property type="entry name" value="Epimerase_deHydtase"/>
</dbReference>
<dbReference type="Pfam" id="PF01370">
    <property type="entry name" value="Epimerase"/>
    <property type="match status" value="1"/>
</dbReference>
<keyword evidence="2 4" id="KW-0413">Isomerase</keyword>
<keyword evidence="3 4" id="KW-0119">Carbohydrate metabolism</keyword>
<comment type="subunit">
    <text evidence="4">Homopentamer.</text>
</comment>
<gene>
    <name evidence="6" type="primary">rfaD</name>
    <name evidence="4" type="synonym">hldD</name>
    <name evidence="6" type="ORF">EOD42_23540</name>
</gene>
<evidence type="ECO:0000256" key="2">
    <source>
        <dbReference type="ARBA" id="ARBA00023235"/>
    </source>
</evidence>
<dbReference type="PANTHER" id="PTHR43103">
    <property type="entry name" value="NUCLEOSIDE-DIPHOSPHATE-SUGAR EPIMERASE"/>
    <property type="match status" value="1"/>
</dbReference>
<evidence type="ECO:0000313" key="7">
    <source>
        <dbReference type="Proteomes" id="UP000282957"/>
    </source>
</evidence>
<dbReference type="InterPro" id="IPR011912">
    <property type="entry name" value="Heptose_epim"/>
</dbReference>
<feature type="binding site" evidence="4">
    <location>
        <position position="176"/>
    </location>
    <ligand>
        <name>substrate</name>
    </ligand>
</feature>
<feature type="binding site" evidence="4">
    <location>
        <begin position="74"/>
        <end position="78"/>
    </location>
    <ligand>
        <name>NADP(+)</name>
        <dbReference type="ChEBI" id="CHEBI:58349"/>
    </ligand>
</feature>
<feature type="binding site" evidence="4">
    <location>
        <position position="287"/>
    </location>
    <ligand>
        <name>substrate</name>
    </ligand>
</feature>
<evidence type="ECO:0000256" key="3">
    <source>
        <dbReference type="ARBA" id="ARBA00023277"/>
    </source>
</evidence>
<dbReference type="CDD" id="cd05248">
    <property type="entry name" value="ADP_GME_SDR_e"/>
    <property type="match status" value="1"/>
</dbReference>
<dbReference type="OrthoDB" id="9801785at2"/>
<dbReference type="GO" id="GO:0050661">
    <property type="term" value="F:NADP binding"/>
    <property type="evidence" value="ECO:0007669"/>
    <property type="project" value="InterPro"/>
</dbReference>
<dbReference type="AlphaFoldDB" id="A0A437LYW0"/>
<feature type="binding site" evidence="4">
    <location>
        <position position="222"/>
    </location>
    <ligand>
        <name>substrate</name>
    </ligand>
</feature>
<feature type="binding site" evidence="4">
    <location>
        <begin position="208"/>
        <end position="211"/>
    </location>
    <ligand>
        <name>substrate</name>
    </ligand>
</feature>
<protein>
    <recommendedName>
        <fullName evidence="4">ADP-L-glycero-D-manno-heptose-6-epimerase</fullName>
        <ecNumber evidence="4">5.1.3.20</ecNumber>
    </recommendedName>
    <alternativeName>
        <fullName evidence="4">ADP-L-glycero-beta-D-manno-heptose-6-epimerase</fullName>
        <shortName evidence="4">ADP-glyceromanno-heptose 6-epimerase</shortName>
        <shortName evidence="4">ADP-hep 6-epimerase</shortName>
        <shortName evidence="4">AGME</shortName>
    </alternativeName>
</protein>
<keyword evidence="7" id="KW-1185">Reference proteome</keyword>
<dbReference type="RefSeq" id="WP_127790050.1">
    <property type="nucleotide sequence ID" value="NZ_SACL01000013.1"/>
</dbReference>
<organism evidence="6 7">
    <name type="scientific">Rhodovarius crocodyli</name>
    <dbReference type="NCBI Taxonomy" id="1979269"/>
    <lineage>
        <taxon>Bacteria</taxon>
        <taxon>Pseudomonadati</taxon>
        <taxon>Pseudomonadota</taxon>
        <taxon>Alphaproteobacteria</taxon>
        <taxon>Acetobacterales</taxon>
        <taxon>Roseomonadaceae</taxon>
        <taxon>Rhodovarius</taxon>
    </lineage>
</organism>
<comment type="caution">
    <text evidence="6">The sequence shown here is derived from an EMBL/GenBank/DDBJ whole genome shotgun (WGS) entry which is preliminary data.</text>
</comment>
<reference evidence="6 7" key="1">
    <citation type="submission" date="2019-01" db="EMBL/GenBank/DDBJ databases">
        <authorList>
            <person name="Chen W.-M."/>
        </authorList>
    </citation>
    <scope>NUCLEOTIDE SEQUENCE [LARGE SCALE GENOMIC DNA]</scope>
    <source>
        <strain evidence="6 7">CCP-6</strain>
    </source>
</reference>
<evidence type="ECO:0000256" key="4">
    <source>
        <dbReference type="HAMAP-Rule" id="MF_01601"/>
    </source>
</evidence>
<dbReference type="EMBL" id="SACL01000013">
    <property type="protein sequence ID" value="RVT90608.1"/>
    <property type="molecule type" value="Genomic_DNA"/>
</dbReference>
<dbReference type="HAMAP" id="MF_01601">
    <property type="entry name" value="Heptose_epimerase"/>
    <property type="match status" value="1"/>
</dbReference>
<sequence>MILITGAAGFIGSNIVAELNEQGRTDLVLCDLLRQGSKWHNLRKRAFVDIVPPPELAAWLRGPAAQKITAVVHMGANSSTMATDGDEIMQRNFRFSNMLLDWTAERAIPFIYASSAATYGEGEEGYDDNADFEHLKRLRPLNLYGWSKHIFDQAVVERRKRGEAMPPLCVGLKFFNVYGPNEQHKGAMQSVVSKIFRSITEGEQVRLFRSHRPEYADGEQMRDFVYVRDICRVITHLLARREGFGLFNVGSGEARTWLDLARAVFAAMEREASIDFIDMPQELRAKYQYYTKADITRLRGFGYNAPMQSLEAGVTDYVRHFLSQADSYR</sequence>
<comment type="pathway">
    <text evidence="4">Nucleotide-sugar biosynthesis; ADP-L-glycero-beta-D-manno-heptose biosynthesis; ADP-L-glycero-beta-D-manno-heptose from D-glycero-beta-D-manno-heptose 7-phosphate: step 4/4.</text>
</comment>
<dbReference type="SUPFAM" id="SSF51735">
    <property type="entry name" value="NAD(P)-binding Rossmann-fold domains"/>
    <property type="match status" value="1"/>
</dbReference>
<dbReference type="EC" id="5.1.3.20" evidence="4"/>
<accession>A0A437LYW0</accession>
<comment type="caution">
    <text evidence="4">Lacks conserved residue(s) required for the propagation of feature annotation.</text>
</comment>
<comment type="catalytic activity">
    <reaction evidence="4">
        <text>ADP-D-glycero-beta-D-manno-heptose = ADP-L-glycero-beta-D-manno-heptose</text>
        <dbReference type="Rhea" id="RHEA:17577"/>
        <dbReference type="ChEBI" id="CHEBI:59967"/>
        <dbReference type="ChEBI" id="CHEBI:61506"/>
        <dbReference type="EC" id="5.1.3.20"/>
    </reaction>
</comment>
<dbReference type="PANTHER" id="PTHR43103:SF3">
    <property type="entry name" value="ADP-L-GLYCERO-D-MANNO-HEPTOSE-6-EPIMERASE"/>
    <property type="match status" value="1"/>
</dbReference>
<comment type="domain">
    <text evidence="4">Contains a large N-terminal NADP-binding domain, and a smaller C-terminal substrate-binding domain.</text>
</comment>
<evidence type="ECO:0000313" key="6">
    <source>
        <dbReference type="EMBL" id="RVT90608.1"/>
    </source>
</evidence>
<dbReference type="Gene3D" id="3.90.25.10">
    <property type="entry name" value="UDP-galactose 4-epimerase, domain 1"/>
    <property type="match status" value="1"/>
</dbReference>
<feature type="binding site" evidence="4">
    <location>
        <position position="177"/>
    </location>
    <ligand>
        <name>NADP(+)</name>
        <dbReference type="ChEBI" id="CHEBI:58349"/>
    </ligand>
</feature>
<evidence type="ECO:0000256" key="1">
    <source>
        <dbReference type="ARBA" id="ARBA00022857"/>
    </source>
</evidence>
<dbReference type="GO" id="GO:0008712">
    <property type="term" value="F:ADP-glyceromanno-heptose 6-epimerase activity"/>
    <property type="evidence" value="ECO:0007669"/>
    <property type="project" value="UniProtKB-UniRule"/>
</dbReference>
<feature type="binding site" evidence="4">
    <location>
        <position position="148"/>
    </location>
    <ligand>
        <name>NADP(+)</name>
        <dbReference type="ChEBI" id="CHEBI:58349"/>
    </ligand>
</feature>
<name>A0A437LYW0_9PROT</name>